<evidence type="ECO:0000313" key="1">
    <source>
        <dbReference type="EMBL" id="KAI4316817.1"/>
    </source>
</evidence>
<comment type="caution">
    <text evidence="1">The sequence shown here is derived from an EMBL/GenBank/DDBJ whole genome shotgun (WGS) entry which is preliminary data.</text>
</comment>
<gene>
    <name evidence="1" type="ORF">L6164_024758</name>
</gene>
<protein>
    <submittedName>
        <fullName evidence="1">Uncharacterized protein</fullName>
    </submittedName>
</protein>
<evidence type="ECO:0000313" key="2">
    <source>
        <dbReference type="Proteomes" id="UP000828941"/>
    </source>
</evidence>
<reference evidence="1 2" key="1">
    <citation type="journal article" date="2022" name="DNA Res.">
        <title>Chromosomal-level genome assembly of the orchid tree Bauhinia variegata (Leguminosae; Cercidoideae) supports the allotetraploid origin hypothesis of Bauhinia.</title>
        <authorList>
            <person name="Zhong Y."/>
            <person name="Chen Y."/>
            <person name="Zheng D."/>
            <person name="Pang J."/>
            <person name="Liu Y."/>
            <person name="Luo S."/>
            <person name="Meng S."/>
            <person name="Qian L."/>
            <person name="Wei D."/>
            <person name="Dai S."/>
            <person name="Zhou R."/>
        </authorList>
    </citation>
    <scope>NUCLEOTIDE SEQUENCE [LARGE SCALE GENOMIC DNA]</scope>
    <source>
        <strain evidence="1">BV-YZ2020</strain>
    </source>
</reference>
<dbReference type="EMBL" id="CM039435">
    <property type="protein sequence ID" value="KAI4316817.1"/>
    <property type="molecule type" value="Genomic_DNA"/>
</dbReference>
<keyword evidence="2" id="KW-1185">Reference proteome</keyword>
<accession>A0ACB9LZY3</accession>
<dbReference type="Proteomes" id="UP000828941">
    <property type="component" value="Chromosome 10"/>
</dbReference>
<organism evidence="1 2">
    <name type="scientific">Bauhinia variegata</name>
    <name type="common">Purple orchid tree</name>
    <name type="synonym">Phanera variegata</name>
    <dbReference type="NCBI Taxonomy" id="167791"/>
    <lineage>
        <taxon>Eukaryota</taxon>
        <taxon>Viridiplantae</taxon>
        <taxon>Streptophyta</taxon>
        <taxon>Embryophyta</taxon>
        <taxon>Tracheophyta</taxon>
        <taxon>Spermatophyta</taxon>
        <taxon>Magnoliopsida</taxon>
        <taxon>eudicotyledons</taxon>
        <taxon>Gunneridae</taxon>
        <taxon>Pentapetalae</taxon>
        <taxon>rosids</taxon>
        <taxon>fabids</taxon>
        <taxon>Fabales</taxon>
        <taxon>Fabaceae</taxon>
        <taxon>Cercidoideae</taxon>
        <taxon>Cercideae</taxon>
        <taxon>Bauhiniinae</taxon>
        <taxon>Bauhinia</taxon>
    </lineage>
</organism>
<proteinExistence type="predicted"/>
<name>A0ACB9LZY3_BAUVA</name>
<sequence>MYDRSTCQELENPTLSTRRINISCEFESDPDRTRVTEAFCWIRKIDAKFQSYFFTKQKLEQVIGDINITNSSSCWLRKMMRLHGAT</sequence>